<comment type="caution">
    <text evidence="3">The sequence shown here is derived from an EMBL/GenBank/DDBJ whole genome shotgun (WGS) entry which is preliminary data.</text>
</comment>
<dbReference type="RefSeq" id="WP_133978955.1">
    <property type="nucleotide sequence ID" value="NZ_SOCE01000001.1"/>
</dbReference>
<evidence type="ECO:0000313" key="3">
    <source>
        <dbReference type="EMBL" id="TDU89044.1"/>
    </source>
</evidence>
<dbReference type="EMBL" id="SOCE01000001">
    <property type="protein sequence ID" value="TDU89044.1"/>
    <property type="molecule type" value="Genomic_DNA"/>
</dbReference>
<dbReference type="AlphaFoldDB" id="A0A4R7TAL3"/>
<accession>A0A4R7TAL3</accession>
<feature type="compositionally biased region" description="Pro residues" evidence="1">
    <location>
        <begin position="140"/>
        <end position="149"/>
    </location>
</feature>
<feature type="region of interest" description="Disordered" evidence="1">
    <location>
        <begin position="130"/>
        <end position="162"/>
    </location>
</feature>
<evidence type="ECO:0000256" key="1">
    <source>
        <dbReference type="SAM" id="MobiDB-lite"/>
    </source>
</evidence>
<evidence type="ECO:0000313" key="4">
    <source>
        <dbReference type="Proteomes" id="UP000295151"/>
    </source>
</evidence>
<reference evidence="3 4" key="1">
    <citation type="submission" date="2019-03" db="EMBL/GenBank/DDBJ databases">
        <title>Genomic Encyclopedia of Type Strains, Phase III (KMG-III): the genomes of soil and plant-associated and newly described type strains.</title>
        <authorList>
            <person name="Whitman W."/>
        </authorList>
    </citation>
    <scope>NUCLEOTIDE SEQUENCE [LARGE SCALE GENOMIC DNA]</scope>
    <source>
        <strain evidence="3 4">VKM Ac-2575</strain>
    </source>
</reference>
<dbReference type="Proteomes" id="UP000295151">
    <property type="component" value="Unassembled WGS sequence"/>
</dbReference>
<proteinExistence type="predicted"/>
<dbReference type="Pfam" id="PF09350">
    <property type="entry name" value="DJC28_CD"/>
    <property type="match status" value="1"/>
</dbReference>
<feature type="domain" description="DnaJ homologue subfamily C member 28 conserved" evidence="2">
    <location>
        <begin position="14"/>
        <end position="84"/>
    </location>
</feature>
<dbReference type="OrthoDB" id="3395286at2"/>
<protein>
    <submittedName>
        <fullName evidence="3">Uncharacterized protein DUF1992</fullName>
    </submittedName>
</protein>
<gene>
    <name evidence="3" type="ORF">EV138_2598</name>
</gene>
<keyword evidence="4" id="KW-1185">Reference proteome</keyword>
<organism evidence="3 4">
    <name type="scientific">Kribbella voronezhensis</name>
    <dbReference type="NCBI Taxonomy" id="2512212"/>
    <lineage>
        <taxon>Bacteria</taxon>
        <taxon>Bacillati</taxon>
        <taxon>Actinomycetota</taxon>
        <taxon>Actinomycetes</taxon>
        <taxon>Propionibacteriales</taxon>
        <taxon>Kribbellaceae</taxon>
        <taxon>Kribbella</taxon>
    </lineage>
</organism>
<sequence length="162" mass="18797">MTERKPPSMKMDDWVEAQIQRAQNAGEFDDLAGAGKPIGKLADPHDPDWWVKDFMRREKIEADVLLPPTVLLRKEKARIREHVRKMRTEAEVREYLDDLNQRILVQVRDATGPVIPVGKTDEDAVLRQWREDREAGQAPQPEPAPPQQEPAPKRSFWQRLFS</sequence>
<name>A0A4R7TAL3_9ACTN</name>
<evidence type="ECO:0000259" key="2">
    <source>
        <dbReference type="Pfam" id="PF09350"/>
    </source>
</evidence>
<dbReference type="InterPro" id="IPR018961">
    <property type="entry name" value="DnaJ_homolog_subfam-C_membr-28"/>
</dbReference>